<dbReference type="Gene3D" id="2.130.10.10">
    <property type="entry name" value="YVTN repeat-like/Quinoprotein amine dehydrogenase"/>
    <property type="match status" value="2"/>
</dbReference>
<feature type="region of interest" description="Disordered" evidence="1">
    <location>
        <begin position="131"/>
        <end position="158"/>
    </location>
</feature>
<name>A0A218Z965_9HELO</name>
<protein>
    <recommendedName>
        <fullName evidence="2">RSE1/DDB1/CPSF1 first beta-propeller domain-containing protein</fullName>
    </recommendedName>
</protein>
<dbReference type="STRING" id="503106.A0A218Z965"/>
<dbReference type="Pfam" id="PF10433">
    <property type="entry name" value="Beta-prop_RSE1_1st"/>
    <property type="match status" value="1"/>
</dbReference>
<organism evidence="3 4">
    <name type="scientific">Diplocarpon coronariae</name>
    <dbReference type="NCBI Taxonomy" id="2795749"/>
    <lineage>
        <taxon>Eukaryota</taxon>
        <taxon>Fungi</taxon>
        <taxon>Dikarya</taxon>
        <taxon>Ascomycota</taxon>
        <taxon>Pezizomycotina</taxon>
        <taxon>Leotiomycetes</taxon>
        <taxon>Helotiales</taxon>
        <taxon>Drepanopezizaceae</taxon>
        <taxon>Diplocarpon</taxon>
    </lineage>
</organism>
<gene>
    <name evidence="3" type="ORF">B2J93_4888</name>
</gene>
<evidence type="ECO:0000313" key="3">
    <source>
        <dbReference type="EMBL" id="OWP04609.1"/>
    </source>
</evidence>
<dbReference type="OrthoDB" id="20774at2759"/>
<dbReference type="PANTHER" id="PTHR10644">
    <property type="entry name" value="DNA REPAIR/RNA PROCESSING CPSF FAMILY"/>
    <property type="match status" value="1"/>
</dbReference>
<proteinExistence type="predicted"/>
<dbReference type="Proteomes" id="UP000242519">
    <property type="component" value="Unassembled WGS sequence"/>
</dbReference>
<dbReference type="EMBL" id="MZNU01000099">
    <property type="protein sequence ID" value="OWP04609.1"/>
    <property type="molecule type" value="Genomic_DNA"/>
</dbReference>
<reference evidence="3 4" key="1">
    <citation type="submission" date="2017-04" db="EMBL/GenBank/DDBJ databases">
        <title>Draft genome sequence of Marssonina coronaria NL1: causal agent of apple blotch.</title>
        <authorList>
            <person name="Cheng Q."/>
        </authorList>
    </citation>
    <scope>NUCLEOTIDE SEQUENCE [LARGE SCALE GENOMIC DNA]</scope>
    <source>
        <strain evidence="3 4">NL1</strain>
    </source>
</reference>
<dbReference type="InterPro" id="IPR050358">
    <property type="entry name" value="RSE1/DDB1/CFT1"/>
</dbReference>
<accession>A0A218Z965</accession>
<evidence type="ECO:0000313" key="4">
    <source>
        <dbReference type="Proteomes" id="UP000242519"/>
    </source>
</evidence>
<evidence type="ECO:0000259" key="2">
    <source>
        <dbReference type="Pfam" id="PF10433"/>
    </source>
</evidence>
<keyword evidence="4" id="KW-1185">Reference proteome</keyword>
<evidence type="ECO:0000256" key="1">
    <source>
        <dbReference type="SAM" id="MobiDB-lite"/>
    </source>
</evidence>
<dbReference type="InterPro" id="IPR018846">
    <property type="entry name" value="Beta-prop_RSE1/DDB1/CPSF1_1st"/>
</dbReference>
<feature type="domain" description="RSE1/DDB1/CPSF1 first beta-propeller" evidence="2">
    <location>
        <begin position="60"/>
        <end position="467"/>
    </location>
</feature>
<dbReference type="InParanoid" id="A0A218Z965"/>
<dbReference type="InterPro" id="IPR015943">
    <property type="entry name" value="WD40/YVTN_repeat-like_dom_sf"/>
</dbReference>
<comment type="caution">
    <text evidence="3">The sequence shown here is derived from an EMBL/GenBank/DDBJ whole genome shotgun (WGS) entry which is preliminary data.</text>
</comment>
<sequence>MALATSSLMDGEWVTRTLDVDTVLRHYNQQDKDAAATLTEDEKAPKLGLLTQTVIQSPLVHWILPIRLRDDKHHDVALIGDDFVQIKELRSDGLLWDVIRKEDFGARIRNARVVGSVKAYESDPNVIAQARKTQVEDADEDSQMNDSSSKPASVPTRPPLPPQFLLLQLDTGDSVFLRVNEMEDAKFEFISSRYRVSKPMLKLQPGMHLAVDPSSRYMAVGCSEGVFAVYSLHSRETLNEQYLQGSALRHVEYETQIYSNGVILKMEFLHPMADDEEHIILLVIMVIKGRTKMFVYEWQTGGDLRKVASQNSGGYLLEAKRQMPLLLIPLTIKSSFILVFEDSMAVCQGILHSGPKFIDFNDRVDLPTAFHHGSGSPLWTAWTRPSRLESHKATRDDLFIAREDGLIKFLEIDSEDDDVVTADNNIGDFGAKCGTALATMDYPNKNRKSGDLFIMGGDSCPGGTYLLQARQLPVLMEPIQNWSPAHDFVTTYNPQAQKTSSNANGDGLRYLVPKPDRIFACVGKGAKGGISELRRGYEANIGLHSDYGALIMHAWPLSPKPHSCVEPVPYIFILSVGDRSGVLQMPADGSDIGELEESETQLDLNHRTIVAATDRQFIIQVTERSIVVTDGVMRHLYVVDDILINYEGHSLGCGAAIGNATIEDGHVIFTTRLETSDFLLILDIESATGNMDIDCAAARTLCRLPHEATCVAAGQVAGDLCAVVAGWSKQGFAILMFQPATDRSYQEVAVPPTVGDRFGDLEAIISMVLLPASPGVISLVCGTRNGVVVALEVDEATFGVVVTHTKRIGATPAIVSRDSGGDLSRIELSSRSRSTQCFMTCDSKAYVVTPRTSQLNKLSPGHHVHALDIEQIWLSDAASPGLPQPELTSIARMDALSGGTSGSLLFISGSRLLITGLSAKPRTVARRMNIGGTPNRLMYSQTLEILVVAASVSGKSCLLFIDPITGDDVSEPQDEKTRAPVEYISGLGNDNERIFRLFEWSFTKDKKTWDYVIASTSTGRLLIISVHEETGTRQDSGLDGKIPKRKICFYTRHKFKYHEPVYSAIGLSDGLLWGGGTKLFYDVLDPNLKKFRREAEYGLPSPAIDLSCQDGTIYALTSCHSLEVLKMISNDAGELRIVRTHGDQLARDALHHLVIDRPSQRPIHLVSDKLSSVAGLWPTYNTKADTLELVFEAAIPFSILRFRFAQCRRVWDTVWTQRFPLTRSGLEPRSASEITGSREALGLSISGSLSHFEILDYKTWRLMRLVIDLCIRSSAICEFTYKDDAMPPEMVTDPKIMMHIDGDILKRCVVHRKLEELLLIDNPTEESKRLFRRFTELLQAAHNWTLEKDAADSVYINQAYTDLEFYLRPVL</sequence>